<sequence length="210" mass="22386">MGVSAMEPVNTRDPSTALRAYMALGWRLTLGHRYRPRQGCTCQNIACPAPGAHPLLEPLPRLTAATADAALQTAPGAALIAATSHFDAVIVPSRIGMAAMTRLETVTPVPCLLHDDQAVLLVLPATGRYALVHPDVTARTGPDGWLALPPSRDVRWDTPPWMESAGTPHRLLHGSDVGRYLAEAFNAEAVNFSHPLARNESAPGNKGALR</sequence>
<gene>
    <name evidence="1" type="ORF">OHA22_51065</name>
</gene>
<proteinExistence type="predicted"/>
<dbReference type="AlphaFoldDB" id="A0AAU2AJI9"/>
<dbReference type="EMBL" id="CP108223">
    <property type="protein sequence ID" value="WTT23896.1"/>
    <property type="molecule type" value="Genomic_DNA"/>
</dbReference>
<evidence type="ECO:0008006" key="2">
    <source>
        <dbReference type="Google" id="ProtNLM"/>
    </source>
</evidence>
<evidence type="ECO:0000313" key="1">
    <source>
        <dbReference type="EMBL" id="WTT23896.1"/>
    </source>
</evidence>
<name>A0AAU2AJI9_9ACTN</name>
<reference evidence="1" key="1">
    <citation type="submission" date="2022-10" db="EMBL/GenBank/DDBJ databases">
        <title>The complete genomes of actinobacterial strains from the NBC collection.</title>
        <authorList>
            <person name="Joergensen T.S."/>
            <person name="Alvarez Arevalo M."/>
            <person name="Sterndorff E.B."/>
            <person name="Faurdal D."/>
            <person name="Vuksanovic O."/>
            <person name="Mourched A.-S."/>
            <person name="Charusanti P."/>
            <person name="Shaw S."/>
            <person name="Blin K."/>
            <person name="Weber T."/>
        </authorList>
    </citation>
    <scope>NUCLEOTIDE SEQUENCE</scope>
    <source>
        <strain evidence="1">NBC_00093</strain>
    </source>
</reference>
<protein>
    <recommendedName>
        <fullName evidence="2">DNA primase</fullName>
    </recommendedName>
</protein>
<accession>A0AAU2AJI9</accession>
<organism evidence="1">
    <name type="scientific">Streptomyces sp. NBC_00093</name>
    <dbReference type="NCBI Taxonomy" id="2975649"/>
    <lineage>
        <taxon>Bacteria</taxon>
        <taxon>Bacillati</taxon>
        <taxon>Actinomycetota</taxon>
        <taxon>Actinomycetes</taxon>
        <taxon>Kitasatosporales</taxon>
        <taxon>Streptomycetaceae</taxon>
        <taxon>Streptomyces</taxon>
    </lineage>
</organism>